<protein>
    <submittedName>
        <fullName evidence="2">Uncharacterized protein</fullName>
    </submittedName>
</protein>
<sequence length="189" mass="20651">MPLNVQRRPQGRNCDGASRSGYLGLPLPFDALNVPRCRGASVPGISDFPHKPLKTLFGTTVTLKTTASDPILELFWKLPTTVKLHRGSGPSWKVVFAVAPVFGREKEKEGSKKERDCLRGRQISALHALQATVYVFLAPRVLIQLLRSLLHRSSRFVLGREVAGRSTTANQGRDIGPTRSPSGWAVATG</sequence>
<evidence type="ECO:0000256" key="1">
    <source>
        <dbReference type="SAM" id="MobiDB-lite"/>
    </source>
</evidence>
<keyword evidence="3" id="KW-1185">Reference proteome</keyword>
<organism evidence="2 3">
    <name type="scientific">Favolaschia claudopus</name>
    <dbReference type="NCBI Taxonomy" id="2862362"/>
    <lineage>
        <taxon>Eukaryota</taxon>
        <taxon>Fungi</taxon>
        <taxon>Dikarya</taxon>
        <taxon>Basidiomycota</taxon>
        <taxon>Agaricomycotina</taxon>
        <taxon>Agaricomycetes</taxon>
        <taxon>Agaricomycetidae</taxon>
        <taxon>Agaricales</taxon>
        <taxon>Marasmiineae</taxon>
        <taxon>Mycenaceae</taxon>
        <taxon>Favolaschia</taxon>
    </lineage>
</organism>
<evidence type="ECO:0000313" key="3">
    <source>
        <dbReference type="Proteomes" id="UP001362999"/>
    </source>
</evidence>
<accession>A0AAW0D1C9</accession>
<reference evidence="2 3" key="1">
    <citation type="journal article" date="2024" name="J Genomics">
        <title>Draft genome sequencing and assembly of Favolaschia claudopus CIRM-BRFM 2984 isolated from oak limbs.</title>
        <authorList>
            <person name="Navarro D."/>
            <person name="Drula E."/>
            <person name="Chaduli D."/>
            <person name="Cazenave R."/>
            <person name="Ahrendt S."/>
            <person name="Wang J."/>
            <person name="Lipzen A."/>
            <person name="Daum C."/>
            <person name="Barry K."/>
            <person name="Grigoriev I.V."/>
            <person name="Favel A."/>
            <person name="Rosso M.N."/>
            <person name="Martin F."/>
        </authorList>
    </citation>
    <scope>NUCLEOTIDE SEQUENCE [LARGE SCALE GENOMIC DNA]</scope>
    <source>
        <strain evidence="2 3">CIRM-BRFM 2984</strain>
    </source>
</reference>
<dbReference type="AlphaFoldDB" id="A0AAW0D1C9"/>
<feature type="region of interest" description="Disordered" evidence="1">
    <location>
        <begin position="167"/>
        <end position="189"/>
    </location>
</feature>
<dbReference type="Proteomes" id="UP001362999">
    <property type="component" value="Unassembled WGS sequence"/>
</dbReference>
<proteinExistence type="predicted"/>
<gene>
    <name evidence="2" type="ORF">R3P38DRAFT_2766337</name>
</gene>
<comment type="caution">
    <text evidence="2">The sequence shown here is derived from an EMBL/GenBank/DDBJ whole genome shotgun (WGS) entry which is preliminary data.</text>
</comment>
<name>A0AAW0D1C9_9AGAR</name>
<evidence type="ECO:0000313" key="2">
    <source>
        <dbReference type="EMBL" id="KAK7044752.1"/>
    </source>
</evidence>
<dbReference type="EMBL" id="JAWWNJ010000011">
    <property type="protein sequence ID" value="KAK7044752.1"/>
    <property type="molecule type" value="Genomic_DNA"/>
</dbReference>